<dbReference type="Proteomes" id="UP001519460">
    <property type="component" value="Unassembled WGS sequence"/>
</dbReference>
<evidence type="ECO:0000256" key="3">
    <source>
        <dbReference type="SAM" id="Phobius"/>
    </source>
</evidence>
<keyword evidence="3" id="KW-0472">Membrane</keyword>
<feature type="domain" description="EGF-like" evidence="4">
    <location>
        <begin position="195"/>
        <end position="236"/>
    </location>
</feature>
<keyword evidence="3" id="KW-1133">Transmembrane helix</keyword>
<proteinExistence type="predicted"/>
<dbReference type="InterPro" id="IPR000742">
    <property type="entry name" value="EGF"/>
</dbReference>
<keyword evidence="1" id="KW-0245">EGF-like domain</keyword>
<dbReference type="PANTHER" id="PTHR24043:SF8">
    <property type="entry name" value="EGF-LIKE DOMAIN-CONTAINING PROTEIN"/>
    <property type="match status" value="1"/>
</dbReference>
<gene>
    <name evidence="5" type="ORF">BaRGS_00038660</name>
</gene>
<feature type="region of interest" description="Disordered" evidence="2">
    <location>
        <begin position="1"/>
        <end position="24"/>
    </location>
</feature>
<dbReference type="SMART" id="SM00181">
    <property type="entry name" value="EGF"/>
    <property type="match status" value="4"/>
</dbReference>
<keyword evidence="6" id="KW-1185">Reference proteome</keyword>
<dbReference type="SUPFAM" id="SSF57184">
    <property type="entry name" value="Growth factor receptor domain"/>
    <property type="match status" value="1"/>
</dbReference>
<feature type="non-terminal residue" evidence="5">
    <location>
        <position position="1"/>
    </location>
</feature>
<feature type="domain" description="EGF-like" evidence="4">
    <location>
        <begin position="320"/>
        <end position="351"/>
    </location>
</feature>
<dbReference type="InterPro" id="IPR009030">
    <property type="entry name" value="Growth_fac_rcpt_cys_sf"/>
</dbReference>
<comment type="caution">
    <text evidence="5">The sequence shown here is derived from an EMBL/GenBank/DDBJ whole genome shotgun (WGS) entry which is preliminary data.</text>
</comment>
<sequence>VGTEDNKTETTDPGTNYSRLENYENPDDIRPYSMLQTDRGHYTNTNIQNHIQYGEGRVVVVVVTYSDIFCLHADTMLWTVSTNRWSAKSVRALPECTSIGAACTGRAADLDMATACDADGINYMQLASVLVDGKAVHTFCADHSCIDNPHTLTLRPPLSGRIVKLTRPSRQYLTMCELQVEGCQSGWWGAKCDEECSSQCDGPCDIGNGDCFSCKGQFTPPLCIACQPGWYGDQCDQQCSEHCLPDNSGKITCGQNNGHCTAGCRSGFYGTQCQAQCGYGCITKICDRQNGACSSCDALWSPPNCAECRDGYYGAETCRPCGHCTNNTVCDNNDGHCPDGCDDGYAGDLCDVKATGNSDTQDGASIVGPIVGSVLGAALLIGLFILLAALIIRRRRSQEVASPPDPSERRTEVQFSTDNAMVSVDAQENKPETSDPESNYAPLENYENPDDIRPYSMLQTNHGRPTNINIQGDEDAVLYHNTGTTGDKTYM</sequence>
<feature type="domain" description="EGF-like" evidence="4">
    <location>
        <begin position="242"/>
        <end position="274"/>
    </location>
</feature>
<dbReference type="Gene3D" id="2.170.300.10">
    <property type="entry name" value="Tie2 ligand-binding domain superfamily"/>
    <property type="match status" value="1"/>
</dbReference>
<keyword evidence="3" id="KW-0812">Transmembrane</keyword>
<accession>A0ABD0J5K2</accession>
<reference evidence="5 6" key="1">
    <citation type="journal article" date="2023" name="Sci. Data">
        <title>Genome assembly of the Korean intertidal mud-creeper Batillaria attramentaria.</title>
        <authorList>
            <person name="Patra A.K."/>
            <person name="Ho P.T."/>
            <person name="Jun S."/>
            <person name="Lee S.J."/>
            <person name="Kim Y."/>
            <person name="Won Y.J."/>
        </authorList>
    </citation>
    <scope>NUCLEOTIDE SEQUENCE [LARGE SCALE GENOMIC DNA]</scope>
    <source>
        <strain evidence="5">Wonlab-2016</strain>
    </source>
</reference>
<protein>
    <recommendedName>
        <fullName evidence="4">EGF-like domain-containing protein</fullName>
    </recommendedName>
</protein>
<evidence type="ECO:0000313" key="6">
    <source>
        <dbReference type="Proteomes" id="UP001519460"/>
    </source>
</evidence>
<feature type="region of interest" description="Disordered" evidence="2">
    <location>
        <begin position="396"/>
        <end position="469"/>
    </location>
</feature>
<feature type="compositionally biased region" description="Polar residues" evidence="2">
    <location>
        <begin position="457"/>
        <end position="469"/>
    </location>
</feature>
<feature type="transmembrane region" description="Helical" evidence="3">
    <location>
        <begin position="370"/>
        <end position="392"/>
    </location>
</feature>
<dbReference type="EMBL" id="JACVVK020000634">
    <property type="protein sequence ID" value="KAK7461575.1"/>
    <property type="molecule type" value="Genomic_DNA"/>
</dbReference>
<evidence type="ECO:0000256" key="1">
    <source>
        <dbReference type="ARBA" id="ARBA00022536"/>
    </source>
</evidence>
<evidence type="ECO:0000259" key="4">
    <source>
        <dbReference type="SMART" id="SM00181"/>
    </source>
</evidence>
<organism evidence="5 6">
    <name type="scientific">Batillaria attramentaria</name>
    <dbReference type="NCBI Taxonomy" id="370345"/>
    <lineage>
        <taxon>Eukaryota</taxon>
        <taxon>Metazoa</taxon>
        <taxon>Spiralia</taxon>
        <taxon>Lophotrochozoa</taxon>
        <taxon>Mollusca</taxon>
        <taxon>Gastropoda</taxon>
        <taxon>Caenogastropoda</taxon>
        <taxon>Sorbeoconcha</taxon>
        <taxon>Cerithioidea</taxon>
        <taxon>Batillariidae</taxon>
        <taxon>Batillaria</taxon>
    </lineage>
</organism>
<dbReference type="AlphaFoldDB" id="A0ABD0J5K2"/>
<feature type="domain" description="EGF-like" evidence="4">
    <location>
        <begin position="280"/>
        <end position="319"/>
    </location>
</feature>
<name>A0ABD0J5K2_9CAEN</name>
<evidence type="ECO:0000256" key="2">
    <source>
        <dbReference type="SAM" id="MobiDB-lite"/>
    </source>
</evidence>
<evidence type="ECO:0000313" key="5">
    <source>
        <dbReference type="EMBL" id="KAK7461575.1"/>
    </source>
</evidence>
<dbReference type="PANTHER" id="PTHR24043">
    <property type="entry name" value="SCAVENGER RECEPTOR CLASS F"/>
    <property type="match status" value="1"/>
</dbReference>
<dbReference type="InterPro" id="IPR042635">
    <property type="entry name" value="MEGF10/SREC1/2-like"/>
</dbReference>
<feature type="compositionally biased region" description="Basic and acidic residues" evidence="2">
    <location>
        <begin position="1"/>
        <end position="10"/>
    </location>
</feature>